<dbReference type="AlphaFoldDB" id="A0A167GL16"/>
<accession>A0A167GL16</accession>
<dbReference type="Pfam" id="PF25534">
    <property type="entry name" value="DUF7918"/>
    <property type="match status" value="1"/>
</dbReference>
<reference evidence="2 3" key="1">
    <citation type="journal article" date="2016" name="Mol. Biol. Evol.">
        <title>Comparative Genomics of Early-Diverging Mushroom-Forming Fungi Provides Insights into the Origins of Lignocellulose Decay Capabilities.</title>
        <authorList>
            <person name="Nagy L.G."/>
            <person name="Riley R."/>
            <person name="Tritt A."/>
            <person name="Adam C."/>
            <person name="Daum C."/>
            <person name="Floudas D."/>
            <person name="Sun H."/>
            <person name="Yadav J.S."/>
            <person name="Pangilinan J."/>
            <person name="Larsson K.H."/>
            <person name="Matsuura K."/>
            <person name="Barry K."/>
            <person name="Labutti K."/>
            <person name="Kuo R."/>
            <person name="Ohm R.A."/>
            <person name="Bhattacharya S.S."/>
            <person name="Shirouzu T."/>
            <person name="Yoshinaga Y."/>
            <person name="Martin F.M."/>
            <person name="Grigoriev I.V."/>
            <person name="Hibbett D.S."/>
        </authorList>
    </citation>
    <scope>NUCLEOTIDE SEQUENCE [LARGE SCALE GENOMIC DNA]</scope>
    <source>
        <strain evidence="2 3">TUFC12733</strain>
    </source>
</reference>
<evidence type="ECO:0000259" key="1">
    <source>
        <dbReference type="Pfam" id="PF25534"/>
    </source>
</evidence>
<gene>
    <name evidence="2" type="ORF">CALVIDRAFT_542416</name>
</gene>
<dbReference type="EMBL" id="KV417336">
    <property type="protein sequence ID" value="KZO90668.1"/>
    <property type="molecule type" value="Genomic_DNA"/>
</dbReference>
<evidence type="ECO:0000313" key="3">
    <source>
        <dbReference type="Proteomes" id="UP000076738"/>
    </source>
</evidence>
<keyword evidence="3" id="KW-1185">Reference proteome</keyword>
<dbReference type="Proteomes" id="UP000076738">
    <property type="component" value="Unassembled WGS sequence"/>
</dbReference>
<dbReference type="InterPro" id="IPR057678">
    <property type="entry name" value="DUF7918"/>
</dbReference>
<feature type="domain" description="DUF7918" evidence="1">
    <location>
        <begin position="5"/>
        <end position="103"/>
    </location>
</feature>
<evidence type="ECO:0000313" key="2">
    <source>
        <dbReference type="EMBL" id="KZO90668.1"/>
    </source>
</evidence>
<proteinExistence type="predicted"/>
<name>A0A167GL16_CALVF</name>
<dbReference type="STRING" id="1330018.A0A167GL16"/>
<protein>
    <recommendedName>
        <fullName evidence="1">DUF7918 domain-containing protein</fullName>
    </recommendedName>
</protein>
<dbReference type="OrthoDB" id="3364132at2759"/>
<sequence length="174" mass="18837">MTLTDDEAIALKDDRTVKSLGAIKVVLKEGVIGEAVPFSAKELPKPQPIYEKMKKAGSHQVQSGGQVAKSAPSIAFTWNRAAPHKFIFQYRPKGVLQALEIMPLENPTIVPKVEVNETVTKAKKPKPELRVKVEDSVVTAPPGNNTDPAAEVEAVQAQIQALEVRAHTTPTSNI</sequence>
<organism evidence="2 3">
    <name type="scientific">Calocera viscosa (strain TUFC12733)</name>
    <dbReference type="NCBI Taxonomy" id="1330018"/>
    <lineage>
        <taxon>Eukaryota</taxon>
        <taxon>Fungi</taxon>
        <taxon>Dikarya</taxon>
        <taxon>Basidiomycota</taxon>
        <taxon>Agaricomycotina</taxon>
        <taxon>Dacrymycetes</taxon>
        <taxon>Dacrymycetales</taxon>
        <taxon>Dacrymycetaceae</taxon>
        <taxon>Calocera</taxon>
    </lineage>
</organism>